<gene>
    <name evidence="1" type="ORF">N7671_14445</name>
</gene>
<dbReference type="RefSeq" id="WP_280087352.1">
    <property type="nucleotide sequence ID" value="NZ_JAOEET010000037.1"/>
</dbReference>
<comment type="caution">
    <text evidence="1">The sequence shown here is derived from an EMBL/GenBank/DDBJ whole genome shotgun (WGS) entry which is preliminary data.</text>
</comment>
<organism evidence="1 2">
    <name type="scientific">Ectopseudomonas oleovorans</name>
    <name type="common">Pseudomonas oleovorans</name>
    <dbReference type="NCBI Taxonomy" id="301"/>
    <lineage>
        <taxon>Bacteria</taxon>
        <taxon>Pseudomonadati</taxon>
        <taxon>Pseudomonadota</taxon>
        <taxon>Gammaproteobacteria</taxon>
        <taxon>Pseudomonadales</taxon>
        <taxon>Pseudomonadaceae</taxon>
        <taxon>Ectopseudomonas</taxon>
    </lineage>
</organism>
<dbReference type="EMBL" id="JAOEET010000037">
    <property type="protein sequence ID" value="MDH0568403.1"/>
    <property type="molecule type" value="Genomic_DNA"/>
</dbReference>
<accession>A0AB35L0H7</accession>
<sequence length="61" mass="6949">GLAPETFTLRPINVHHSNKNTLNNNNLNIEDSSLCLYVCSFLKKEKQTYRQTGRKQGGKVE</sequence>
<dbReference type="Proteomes" id="UP001159292">
    <property type="component" value="Unassembled WGS sequence"/>
</dbReference>
<evidence type="ECO:0000313" key="2">
    <source>
        <dbReference type="Proteomes" id="UP001159292"/>
    </source>
</evidence>
<proteinExistence type="predicted"/>
<dbReference type="AlphaFoldDB" id="A0AB35L0H7"/>
<protein>
    <submittedName>
        <fullName evidence="1">Uncharacterized protein</fullName>
    </submittedName>
</protein>
<feature type="non-terminal residue" evidence="1">
    <location>
        <position position="1"/>
    </location>
</feature>
<evidence type="ECO:0000313" key="1">
    <source>
        <dbReference type="EMBL" id="MDH0568403.1"/>
    </source>
</evidence>
<reference evidence="1" key="1">
    <citation type="submission" date="2022-09" db="EMBL/GenBank/DDBJ databases">
        <title>Intensive care unit water sources are persistently colonized with multi-drug resistant bacteria and are the site of extensive horizontal gene transfer of antibiotic resistance genes.</title>
        <authorList>
            <person name="Diorio-Toth L."/>
        </authorList>
    </citation>
    <scope>NUCLEOTIDE SEQUENCE</scope>
    <source>
        <strain evidence="1">GD04000</strain>
    </source>
</reference>
<name>A0AB35L0H7_ECTOL</name>